<protein>
    <submittedName>
        <fullName evidence="3">HNH endonuclease signature motif containing protein</fullName>
        <ecNumber evidence="3">3.1.-.-</ecNumber>
    </submittedName>
</protein>
<feature type="compositionally biased region" description="Basic and acidic residues" evidence="1">
    <location>
        <begin position="57"/>
        <end position="70"/>
    </location>
</feature>
<dbReference type="RefSeq" id="WP_378299012.1">
    <property type="nucleotide sequence ID" value="NZ_JBHTJA010000025.1"/>
</dbReference>
<keyword evidence="4" id="KW-1185">Reference proteome</keyword>
<keyword evidence="3" id="KW-0378">Hydrolase</keyword>
<keyword evidence="3" id="KW-0255">Endonuclease</keyword>
<dbReference type="InterPro" id="IPR003615">
    <property type="entry name" value="HNH_nuc"/>
</dbReference>
<evidence type="ECO:0000259" key="2">
    <source>
        <dbReference type="Pfam" id="PF13392"/>
    </source>
</evidence>
<dbReference type="InterPro" id="IPR044930">
    <property type="entry name" value="Homing_endonuclease_His-Me"/>
</dbReference>
<dbReference type="GO" id="GO:0016787">
    <property type="term" value="F:hydrolase activity"/>
    <property type="evidence" value="ECO:0007669"/>
    <property type="project" value="UniProtKB-KW"/>
</dbReference>
<feature type="region of interest" description="Disordered" evidence="1">
    <location>
        <begin position="54"/>
        <end position="76"/>
    </location>
</feature>
<organism evidence="3 4">
    <name type="scientific">Actinomadura sediminis</name>
    <dbReference type="NCBI Taxonomy" id="1038904"/>
    <lineage>
        <taxon>Bacteria</taxon>
        <taxon>Bacillati</taxon>
        <taxon>Actinomycetota</taxon>
        <taxon>Actinomycetes</taxon>
        <taxon>Streptosporangiales</taxon>
        <taxon>Thermomonosporaceae</taxon>
        <taxon>Actinomadura</taxon>
    </lineage>
</organism>
<feature type="domain" description="HNH nuclease" evidence="2">
    <location>
        <begin position="3"/>
        <end position="47"/>
    </location>
</feature>
<evidence type="ECO:0000313" key="3">
    <source>
        <dbReference type="EMBL" id="MFD0901731.1"/>
    </source>
</evidence>
<reference evidence="4" key="1">
    <citation type="journal article" date="2019" name="Int. J. Syst. Evol. Microbiol.">
        <title>The Global Catalogue of Microorganisms (GCM) 10K type strain sequencing project: providing services to taxonomists for standard genome sequencing and annotation.</title>
        <authorList>
            <consortium name="The Broad Institute Genomics Platform"/>
            <consortium name="The Broad Institute Genome Sequencing Center for Infectious Disease"/>
            <person name="Wu L."/>
            <person name="Ma J."/>
        </authorList>
    </citation>
    <scope>NUCLEOTIDE SEQUENCE [LARGE SCALE GENOMIC DNA]</scope>
    <source>
        <strain evidence="4">JCM 31202</strain>
    </source>
</reference>
<gene>
    <name evidence="3" type="ORF">ACFQ11_15125</name>
</gene>
<dbReference type="Proteomes" id="UP001596972">
    <property type="component" value="Unassembled WGS sequence"/>
</dbReference>
<sequence length="76" mass="8555">MQRAHRLAYRALVGEIPDGLELHHRCRNRACVNPGHLEPVTHAVNLRHRMAWTWAKSGREGPPDSTESERLGPAPS</sequence>
<dbReference type="GO" id="GO:0004519">
    <property type="term" value="F:endonuclease activity"/>
    <property type="evidence" value="ECO:0007669"/>
    <property type="project" value="UniProtKB-KW"/>
</dbReference>
<proteinExistence type="predicted"/>
<dbReference type="SUPFAM" id="SSF54060">
    <property type="entry name" value="His-Me finger endonucleases"/>
    <property type="match status" value="1"/>
</dbReference>
<dbReference type="Pfam" id="PF13392">
    <property type="entry name" value="HNH_3"/>
    <property type="match status" value="1"/>
</dbReference>
<evidence type="ECO:0000313" key="4">
    <source>
        <dbReference type="Proteomes" id="UP001596972"/>
    </source>
</evidence>
<name>A0ABW3EPK3_9ACTN</name>
<dbReference type="InterPro" id="IPR044925">
    <property type="entry name" value="His-Me_finger_sf"/>
</dbReference>
<dbReference type="EMBL" id="JBHTJA010000025">
    <property type="protein sequence ID" value="MFD0901731.1"/>
    <property type="molecule type" value="Genomic_DNA"/>
</dbReference>
<accession>A0ABW3EPK3</accession>
<comment type="caution">
    <text evidence="3">The sequence shown here is derived from an EMBL/GenBank/DDBJ whole genome shotgun (WGS) entry which is preliminary data.</text>
</comment>
<dbReference type="EC" id="3.1.-.-" evidence="3"/>
<evidence type="ECO:0000256" key="1">
    <source>
        <dbReference type="SAM" id="MobiDB-lite"/>
    </source>
</evidence>
<dbReference type="Gene3D" id="3.90.75.10">
    <property type="entry name" value="Homing Intron 3 (I-ppo) Encoded Endonuclease, Chain A"/>
    <property type="match status" value="1"/>
</dbReference>
<keyword evidence="3" id="KW-0540">Nuclease</keyword>